<keyword evidence="3" id="KW-1185">Reference proteome</keyword>
<accession>A0A401GDU5</accession>
<sequence>MTLGDDFVLIMVPKGWASADELVFLEVRLGSFYEHQKKGTLQMFWDLVCPAFLQSFSEELKIYGAVPDLSVPLYSEHAVLRAGVLRAAIEKRKQVGHANPLITPFLSGTIRMRWLKAVEVYSRMYYKTRVKDSMRDQIKSHNLTRSEVLEVIKKVTGEKFEGETAEVRAEIFAEVEHLKVAVEEKKGTDSEMQESSHTNSQMVIDDLPTILKQFFDELCLHSGFKFSVVCCRPVPEAGGDLQVLFFHSRVDQNVHNFGQCYSEYDKMCEKGFRRFIKNVYPPNIHLARALNSPKPANEEDSDEPDITAMTVADLEALDNTLNNEDGELGIVGALASGRTTSDNIVRRHATPVSTQVPARASSVNDTSVMVIHSVASSLVVSSAANNPQVLPWDPDFDWTGIHLPSTSSSAGELIPDLEPPAGDWNFAGLDLSAYGLGLNQASILAPPDVPPVLPTVGLLLPSIGGVMPTLMDFPLAPAAGGAALAAEPVLFVPFLPPIIPTDATHAADTALVTPFPQSDAQVESAVEPAPDLLVARSSPSPSLIEQSIKETVATTVAPATTDFVVPALSSSPPRSSLFSSPISQSSPGSLIEQPIEETAAMIVAPATTNFIAPPPSASPPRSSSLILSPISPTSSAPSEPVQSPVDKSASSVPVKGKSVVKPRGRPRRKAKQKDQGISETPVMHIQEGPAEVPPNVSMSDRPSRVRKMPAPPDSI</sequence>
<feature type="region of interest" description="Disordered" evidence="1">
    <location>
        <begin position="570"/>
        <end position="589"/>
    </location>
</feature>
<organism evidence="2 3">
    <name type="scientific">Sparassis crispa</name>
    <dbReference type="NCBI Taxonomy" id="139825"/>
    <lineage>
        <taxon>Eukaryota</taxon>
        <taxon>Fungi</taxon>
        <taxon>Dikarya</taxon>
        <taxon>Basidiomycota</taxon>
        <taxon>Agaricomycotina</taxon>
        <taxon>Agaricomycetes</taxon>
        <taxon>Polyporales</taxon>
        <taxon>Sparassidaceae</taxon>
        <taxon>Sparassis</taxon>
    </lineage>
</organism>
<dbReference type="GeneID" id="38777271"/>
<name>A0A401GDU5_9APHY</name>
<dbReference type="EMBL" id="BFAD01000003">
    <property type="protein sequence ID" value="GBE80354.1"/>
    <property type="molecule type" value="Genomic_DNA"/>
</dbReference>
<protein>
    <submittedName>
        <fullName evidence="2">Uncharacterized protein</fullName>
    </submittedName>
</protein>
<proteinExistence type="predicted"/>
<dbReference type="RefSeq" id="XP_027611267.1">
    <property type="nucleotide sequence ID" value="XM_027755466.1"/>
</dbReference>
<reference evidence="2 3" key="1">
    <citation type="journal article" date="2018" name="Sci. Rep.">
        <title>Genome sequence of the cauliflower mushroom Sparassis crispa (Hanabiratake) and its association with beneficial usage.</title>
        <authorList>
            <person name="Kiyama R."/>
            <person name="Furutani Y."/>
            <person name="Kawaguchi K."/>
            <person name="Nakanishi T."/>
        </authorList>
    </citation>
    <scope>NUCLEOTIDE SEQUENCE [LARGE SCALE GENOMIC DNA]</scope>
</reference>
<dbReference type="OrthoDB" id="2803872at2759"/>
<dbReference type="AlphaFoldDB" id="A0A401GDU5"/>
<evidence type="ECO:0000313" key="2">
    <source>
        <dbReference type="EMBL" id="GBE80354.1"/>
    </source>
</evidence>
<feature type="compositionally biased region" description="Low complexity" evidence="1">
    <location>
        <begin position="647"/>
        <end position="657"/>
    </location>
</feature>
<evidence type="ECO:0000256" key="1">
    <source>
        <dbReference type="SAM" id="MobiDB-lite"/>
    </source>
</evidence>
<gene>
    <name evidence="2" type="ORF">SCP_0300690</name>
</gene>
<feature type="region of interest" description="Disordered" evidence="1">
    <location>
        <begin position="612"/>
        <end position="715"/>
    </location>
</feature>
<dbReference type="Proteomes" id="UP000287166">
    <property type="component" value="Unassembled WGS sequence"/>
</dbReference>
<feature type="compositionally biased region" description="Basic residues" evidence="1">
    <location>
        <begin position="658"/>
        <end position="671"/>
    </location>
</feature>
<dbReference type="InParanoid" id="A0A401GDU5"/>
<feature type="compositionally biased region" description="Low complexity" evidence="1">
    <location>
        <begin position="619"/>
        <end position="638"/>
    </location>
</feature>
<comment type="caution">
    <text evidence="2">The sequence shown here is derived from an EMBL/GenBank/DDBJ whole genome shotgun (WGS) entry which is preliminary data.</text>
</comment>
<evidence type="ECO:0000313" key="3">
    <source>
        <dbReference type="Proteomes" id="UP000287166"/>
    </source>
</evidence>